<sequence>MNFILRSEESLSGRPGFFPRRLGDSDLRRLGDGRHERLWQVLGAHTTALGTAFAVWAPNAREVRVVGDFNDWRGAGHAMTHRGVSGVWDLFVPGVGDGCRYKYEILGLDGQWRHKADPLAAACERPPATASIVFTSAHRWGDARWLTRRPGSPHKRPMSLYEVHLGSWRPGLGYRELAEELPRYVADLGFTHVELMPVAEWAADQHLSTAFYAPSARYGGPDDFRHLVDRLHQAGIGVVLDWTPRRFGPEEWGLTRFDGSSLYEGEEPSAFDHSRPEVRGFLLANAIFWCSEYHVDGLRVGGVASMLRGPGGDAFPAGAVLDDFGPFPVDGDPGAMAPPPDDSPGATLLREVNAAVARLHPGVVTVAEESGVWDGTAPLTAPGSLGFGLKWNTGWTHDCLGYLARDPVYRRYHHGEITFPMVYAYSEHHVLPVSHATGPLSRDMPGDRWRRRATVRAFLGFMWAHPGKQLLFMGQEFAQEEEWSPERGLRWDLADDEVRDLVRDLNSIYAGLPALWRLDSSPEGFRWIAPDAAEENVLAFLRYDPDGRPMACVCNFSPVVRRDFRIGLPFAGRWSEVLNTDALPYGGSGVGNLGGVEAVELPWHCCAASASMVLPPLATIWFRPAPPDRPAPAVPI</sequence>
<dbReference type="EC" id="2.4.1.18" evidence="4 10"/>
<reference evidence="13" key="1">
    <citation type="journal article" date="2019" name="Int. J. Syst. Evol. Microbiol.">
        <title>The Global Catalogue of Microorganisms (GCM) 10K type strain sequencing project: providing services to taxonomists for standard genome sequencing and annotation.</title>
        <authorList>
            <consortium name="The Broad Institute Genomics Platform"/>
            <consortium name="The Broad Institute Genome Sequencing Center for Infectious Disease"/>
            <person name="Wu L."/>
            <person name="Ma J."/>
        </authorList>
    </citation>
    <scope>NUCLEOTIDE SEQUENCE [LARGE SCALE GENOMIC DNA]</scope>
    <source>
        <strain evidence="13">CCUG 49560</strain>
    </source>
</reference>
<dbReference type="InterPro" id="IPR004193">
    <property type="entry name" value="Glyco_hydro_13_N"/>
</dbReference>
<name>A0ABV9EJ42_9ACTN</name>
<dbReference type="GO" id="GO:0003844">
    <property type="term" value="F:1,4-alpha-glucan branching enzyme activity"/>
    <property type="evidence" value="ECO:0007669"/>
    <property type="project" value="UniProtKB-EC"/>
</dbReference>
<dbReference type="EMBL" id="JBHSFN010000016">
    <property type="protein sequence ID" value="MFC4589452.1"/>
    <property type="molecule type" value="Genomic_DNA"/>
</dbReference>
<dbReference type="InterPro" id="IPR037439">
    <property type="entry name" value="Branching_enzy"/>
</dbReference>
<keyword evidence="5" id="KW-0321">Glycogen metabolism</keyword>
<comment type="caution">
    <text evidence="12">The sequence shown here is derived from an EMBL/GenBank/DDBJ whole genome shotgun (WGS) entry which is preliminary data.</text>
</comment>
<keyword evidence="6 12" id="KW-0328">Glycosyltransferase</keyword>
<comment type="catalytic activity">
    <reaction evidence="1">
        <text>Transfers a segment of a (1-&gt;4)-alpha-D-glucan chain to a primary hydroxy group in a similar glucan chain.</text>
        <dbReference type="EC" id="2.4.1.18"/>
    </reaction>
</comment>
<keyword evidence="8" id="KW-0320">Glycogen biosynthesis</keyword>
<dbReference type="Gene3D" id="3.20.20.80">
    <property type="entry name" value="Glycosidases"/>
    <property type="match status" value="1"/>
</dbReference>
<evidence type="ECO:0000256" key="8">
    <source>
        <dbReference type="ARBA" id="ARBA00023056"/>
    </source>
</evidence>
<evidence type="ECO:0000256" key="7">
    <source>
        <dbReference type="ARBA" id="ARBA00022679"/>
    </source>
</evidence>
<evidence type="ECO:0000256" key="1">
    <source>
        <dbReference type="ARBA" id="ARBA00000826"/>
    </source>
</evidence>
<protein>
    <recommendedName>
        <fullName evidence="4 10">1,4-alpha-glucan branching enzyme</fullName>
        <ecNumber evidence="4 10">2.4.1.18</ecNumber>
    </recommendedName>
</protein>
<keyword evidence="13" id="KW-1185">Reference proteome</keyword>
<dbReference type="SUPFAM" id="SSF51011">
    <property type="entry name" value="Glycosyl hydrolase domain"/>
    <property type="match status" value="1"/>
</dbReference>
<dbReference type="Pfam" id="PF02806">
    <property type="entry name" value="Alpha-amylase_C"/>
    <property type="match status" value="1"/>
</dbReference>
<dbReference type="PIRSF" id="PIRSF000463">
    <property type="entry name" value="GlgB"/>
    <property type="match status" value="1"/>
</dbReference>
<evidence type="ECO:0000256" key="6">
    <source>
        <dbReference type="ARBA" id="ARBA00022676"/>
    </source>
</evidence>
<dbReference type="PANTHER" id="PTHR43651">
    <property type="entry name" value="1,4-ALPHA-GLUCAN-BRANCHING ENZYME"/>
    <property type="match status" value="1"/>
</dbReference>
<evidence type="ECO:0000256" key="4">
    <source>
        <dbReference type="ARBA" id="ARBA00012541"/>
    </source>
</evidence>
<dbReference type="Gene3D" id="2.60.40.10">
    <property type="entry name" value="Immunoglobulins"/>
    <property type="match status" value="1"/>
</dbReference>
<feature type="domain" description="Glycosyl hydrolase family 13 catalytic" evidence="11">
    <location>
        <begin position="162"/>
        <end position="499"/>
    </location>
</feature>
<dbReference type="SUPFAM" id="SSF81296">
    <property type="entry name" value="E set domains"/>
    <property type="match status" value="1"/>
</dbReference>
<dbReference type="Gene3D" id="2.60.40.1180">
    <property type="entry name" value="Golgi alpha-mannosidase II"/>
    <property type="match status" value="1"/>
</dbReference>
<dbReference type="InterPro" id="IPR013780">
    <property type="entry name" value="Glyco_hydro_b"/>
</dbReference>
<dbReference type="SMART" id="SM00642">
    <property type="entry name" value="Aamy"/>
    <property type="match status" value="1"/>
</dbReference>
<evidence type="ECO:0000256" key="3">
    <source>
        <dbReference type="ARBA" id="ARBA00009000"/>
    </source>
</evidence>
<evidence type="ECO:0000313" key="13">
    <source>
        <dbReference type="Proteomes" id="UP001595891"/>
    </source>
</evidence>
<dbReference type="NCBIfam" id="TIGR01515">
    <property type="entry name" value="branching_enzym"/>
    <property type="match status" value="1"/>
</dbReference>
<comment type="pathway">
    <text evidence="2">Glycan biosynthesis; glycogen biosynthesis.</text>
</comment>
<comment type="similarity">
    <text evidence="3">Belongs to the glycosyl hydrolase 13 family. GlgB subfamily.</text>
</comment>
<dbReference type="CDD" id="cd02855">
    <property type="entry name" value="E_set_GBE_prok_N"/>
    <property type="match status" value="1"/>
</dbReference>
<organism evidence="12 13">
    <name type="scientific">Sphaerisporangium corydalis</name>
    <dbReference type="NCBI Taxonomy" id="1441875"/>
    <lineage>
        <taxon>Bacteria</taxon>
        <taxon>Bacillati</taxon>
        <taxon>Actinomycetota</taxon>
        <taxon>Actinomycetes</taxon>
        <taxon>Streptosporangiales</taxon>
        <taxon>Streptosporangiaceae</taxon>
        <taxon>Sphaerisporangium</taxon>
    </lineage>
</organism>
<dbReference type="InterPro" id="IPR017853">
    <property type="entry name" value="GH"/>
</dbReference>
<keyword evidence="7 12" id="KW-0808">Transferase</keyword>
<dbReference type="Pfam" id="PF02922">
    <property type="entry name" value="CBM_48"/>
    <property type="match status" value="1"/>
</dbReference>
<proteinExistence type="inferred from homology"/>
<dbReference type="RefSeq" id="WP_262843978.1">
    <property type="nucleotide sequence ID" value="NZ_JANZYP010000023.1"/>
</dbReference>
<dbReference type="CDD" id="cd11322">
    <property type="entry name" value="AmyAc_Glg_BE"/>
    <property type="match status" value="1"/>
</dbReference>
<dbReference type="NCBIfam" id="NF008967">
    <property type="entry name" value="PRK12313.1"/>
    <property type="match status" value="1"/>
</dbReference>
<accession>A0ABV9EJ42</accession>
<dbReference type="SUPFAM" id="SSF51445">
    <property type="entry name" value="(Trans)glycosidases"/>
    <property type="match status" value="1"/>
</dbReference>
<dbReference type="InterPro" id="IPR006407">
    <property type="entry name" value="GlgB"/>
</dbReference>
<dbReference type="InterPro" id="IPR013783">
    <property type="entry name" value="Ig-like_fold"/>
</dbReference>
<dbReference type="InterPro" id="IPR006047">
    <property type="entry name" value="GH13_cat_dom"/>
</dbReference>
<dbReference type="InterPro" id="IPR044143">
    <property type="entry name" value="GlgB_N_E_set_prok"/>
</dbReference>
<evidence type="ECO:0000256" key="5">
    <source>
        <dbReference type="ARBA" id="ARBA00022600"/>
    </source>
</evidence>
<keyword evidence="9" id="KW-0119">Carbohydrate metabolism</keyword>
<evidence type="ECO:0000256" key="2">
    <source>
        <dbReference type="ARBA" id="ARBA00004964"/>
    </source>
</evidence>
<dbReference type="InterPro" id="IPR014756">
    <property type="entry name" value="Ig_E-set"/>
</dbReference>
<dbReference type="InterPro" id="IPR006048">
    <property type="entry name" value="A-amylase/branching_C"/>
</dbReference>
<dbReference type="Proteomes" id="UP001595891">
    <property type="component" value="Unassembled WGS sequence"/>
</dbReference>
<dbReference type="PANTHER" id="PTHR43651:SF3">
    <property type="entry name" value="1,4-ALPHA-GLUCAN-BRANCHING ENZYME"/>
    <property type="match status" value="1"/>
</dbReference>
<gene>
    <name evidence="12" type="primary">glgB</name>
    <name evidence="12" type="ORF">ACFO8L_25400</name>
</gene>
<evidence type="ECO:0000313" key="12">
    <source>
        <dbReference type="EMBL" id="MFC4589452.1"/>
    </source>
</evidence>
<evidence type="ECO:0000259" key="11">
    <source>
        <dbReference type="SMART" id="SM00642"/>
    </source>
</evidence>
<evidence type="ECO:0000256" key="10">
    <source>
        <dbReference type="NCBIfam" id="TIGR01515"/>
    </source>
</evidence>
<evidence type="ECO:0000256" key="9">
    <source>
        <dbReference type="ARBA" id="ARBA00023277"/>
    </source>
</evidence>